<dbReference type="PANTHER" id="PTHR33803">
    <property type="entry name" value="IS1478 TRANSPOSASE"/>
    <property type="match status" value="1"/>
</dbReference>
<evidence type="ECO:0000259" key="2">
    <source>
        <dbReference type="Pfam" id="PF01609"/>
    </source>
</evidence>
<dbReference type="InterPro" id="IPR008490">
    <property type="entry name" value="Transposase_InsH_N"/>
</dbReference>
<name>A0ABY4QPV0_9MYCO</name>
<feature type="domain" description="Transposase IS4-like" evidence="2">
    <location>
        <begin position="330"/>
        <end position="471"/>
    </location>
</feature>
<reference evidence="4" key="1">
    <citation type="submission" date="2022-05" db="EMBL/GenBank/DDBJ databases">
        <title>A methanotrophic Mycobacterium dominates a cave microbial ecosystem.</title>
        <authorList>
            <person name="Van Spanning R.J.M."/>
            <person name="Guan Q."/>
            <person name="Melkonian C."/>
            <person name="Gallant J."/>
            <person name="Polerecky L."/>
            <person name="Flot J.-F."/>
            <person name="Brandt B.W."/>
            <person name="Braster M."/>
            <person name="Iturbe Espinoza P."/>
            <person name="Aerts J."/>
            <person name="Meima-Franke M."/>
            <person name="Piersma S.R."/>
            <person name="Bunduc C."/>
            <person name="Ummels R."/>
            <person name="Pain A."/>
            <person name="Fleming E.J."/>
            <person name="van der Wel N."/>
            <person name="Gherman V.D."/>
            <person name="Sarbu S.M."/>
            <person name="Bodelier P.L.E."/>
            <person name="Bitter W."/>
        </authorList>
    </citation>
    <scope>NUCLEOTIDE SEQUENCE</scope>
    <source>
        <strain evidence="4">Sulfur Cave</strain>
    </source>
</reference>
<dbReference type="NCBIfam" id="NF033593">
    <property type="entry name" value="transpos_ISNCY_1"/>
    <property type="match status" value="1"/>
</dbReference>
<evidence type="ECO:0000256" key="1">
    <source>
        <dbReference type="SAM" id="Coils"/>
    </source>
</evidence>
<proteinExistence type="predicted"/>
<dbReference type="Pfam" id="PF01609">
    <property type="entry name" value="DDE_Tnp_1"/>
    <property type="match status" value="1"/>
</dbReference>
<dbReference type="Proteomes" id="UP001056610">
    <property type="component" value="Chromosome"/>
</dbReference>
<feature type="domain" description="Transposase InsH N-terminal" evidence="3">
    <location>
        <begin position="25"/>
        <end position="111"/>
    </location>
</feature>
<gene>
    <name evidence="4" type="ORF">M5I08_08340</name>
</gene>
<dbReference type="EMBL" id="CP097320">
    <property type="protein sequence ID" value="UQX12988.1"/>
    <property type="molecule type" value="Genomic_DNA"/>
</dbReference>
<evidence type="ECO:0000313" key="4">
    <source>
        <dbReference type="EMBL" id="UQX12988.1"/>
    </source>
</evidence>
<dbReference type="PANTHER" id="PTHR33803:SF3">
    <property type="entry name" value="BLL1974 PROTEIN"/>
    <property type="match status" value="1"/>
</dbReference>
<organism evidence="4 5">
    <name type="scientific">Candidatus Mycobacterium methanotrophicum</name>
    <dbReference type="NCBI Taxonomy" id="2943498"/>
    <lineage>
        <taxon>Bacteria</taxon>
        <taxon>Bacillati</taxon>
        <taxon>Actinomycetota</taxon>
        <taxon>Actinomycetes</taxon>
        <taxon>Mycobacteriales</taxon>
        <taxon>Mycobacteriaceae</taxon>
        <taxon>Mycobacterium</taxon>
    </lineage>
</organism>
<keyword evidence="1" id="KW-0175">Coiled coil</keyword>
<sequence length="479" mass="52844">MFRTVGDQPSLWESLLPEEVRRLPEELARVDALLDDPTFFTPFMPYFDLRIGRPSTPMETYLRLMFLKFRYRLGYESLCREVSDSITWRMFCRIPLEVAVPHPTTLMKLTTRCGSAAVDGLNEALLAKAAEAKVLRTNRVRADTTVVPANVAYPTDSGLLAKAVRRIATTSKRIQAAGGAVRTRVRDRSRAAGKRAHAVAAKLRSRTALGRDEATAAVLRSTGELAGLAQTAVRDAERLLVNAKRAVRRAEAKAAALRAQGGRDAVAGRRRGRLVRAVNDLQKLLAATRQIAAQTSQRVSGQTPEGATRRVSLHDDDARPIAKGRLGRPVEFGYKAQVTDNDDGVVLDHTVDMGNPPDAPQLAPAIARVTTRTGRTPRTVTADRGYGEKRVEDALHDLGVRTVVIPRKGKPSQARREEEHRPAFRRTIKWRTGCEGRISTLKRGYGWDRTRIDNTEGARIWAGHGILTHNLVKISALAA</sequence>
<evidence type="ECO:0000259" key="3">
    <source>
        <dbReference type="Pfam" id="PF05598"/>
    </source>
</evidence>
<keyword evidence="5" id="KW-1185">Reference proteome</keyword>
<accession>A0ABY4QPV0</accession>
<protein>
    <submittedName>
        <fullName evidence="4">ISNCY family transposase</fullName>
    </submittedName>
</protein>
<dbReference type="Pfam" id="PF05598">
    <property type="entry name" value="DUF772"/>
    <property type="match status" value="1"/>
</dbReference>
<evidence type="ECO:0000313" key="5">
    <source>
        <dbReference type="Proteomes" id="UP001056610"/>
    </source>
</evidence>
<dbReference type="RefSeq" id="WP_219070742.1">
    <property type="nucleotide sequence ID" value="NZ_CAJUXY010000108.1"/>
</dbReference>
<dbReference type="InterPro" id="IPR002559">
    <property type="entry name" value="Transposase_11"/>
</dbReference>
<feature type="coiled-coil region" evidence="1">
    <location>
        <begin position="233"/>
        <end position="260"/>
    </location>
</feature>